<proteinExistence type="predicted"/>
<name>A0A9P8RZI8_9EUKA</name>
<keyword evidence="1" id="KW-1133">Transmembrane helix</keyword>
<dbReference type="GeneID" id="94296686"/>
<dbReference type="KEGG" id="ssao:94296686"/>
<keyword evidence="3" id="KW-1185">Reference proteome</keyword>
<comment type="caution">
    <text evidence="2">The sequence shown here is derived from an EMBL/GenBank/DDBJ whole genome shotgun (WGS) entry which is preliminary data.</text>
</comment>
<evidence type="ECO:0008006" key="4">
    <source>
        <dbReference type="Google" id="ProtNLM"/>
    </source>
</evidence>
<evidence type="ECO:0000313" key="3">
    <source>
        <dbReference type="Proteomes" id="UP000018208"/>
    </source>
</evidence>
<organism evidence="2 3">
    <name type="scientific">Spironucleus salmonicida</name>
    <dbReference type="NCBI Taxonomy" id="348837"/>
    <lineage>
        <taxon>Eukaryota</taxon>
        <taxon>Metamonada</taxon>
        <taxon>Diplomonadida</taxon>
        <taxon>Hexamitidae</taxon>
        <taxon>Hexamitinae</taxon>
        <taxon>Spironucleus</taxon>
    </lineage>
</organism>
<dbReference type="AlphaFoldDB" id="A0A9P8RZI8"/>
<gene>
    <name evidence="2" type="ORF">SS50377_22663</name>
</gene>
<dbReference type="Proteomes" id="UP000018208">
    <property type="component" value="Unassembled WGS sequence"/>
</dbReference>
<dbReference type="RefSeq" id="XP_067765815.1">
    <property type="nucleotide sequence ID" value="XM_067906547.1"/>
</dbReference>
<evidence type="ECO:0000313" key="2">
    <source>
        <dbReference type="EMBL" id="KAH0575042.1"/>
    </source>
</evidence>
<evidence type="ECO:0000256" key="1">
    <source>
        <dbReference type="SAM" id="Phobius"/>
    </source>
</evidence>
<accession>A0A9P8RZI8</accession>
<feature type="transmembrane region" description="Helical" evidence="1">
    <location>
        <begin position="471"/>
        <end position="491"/>
    </location>
</feature>
<protein>
    <recommendedName>
        <fullName evidence="4">Transmembrane protein</fullName>
    </recommendedName>
</protein>
<keyword evidence="1" id="KW-0472">Membrane</keyword>
<dbReference type="EMBL" id="AUWU02000003">
    <property type="protein sequence ID" value="KAH0575042.1"/>
    <property type="molecule type" value="Genomic_DNA"/>
</dbReference>
<keyword evidence="1" id="KW-0812">Transmembrane</keyword>
<reference evidence="2 3" key="1">
    <citation type="journal article" date="2014" name="PLoS Genet.">
        <title>The Genome of Spironucleus salmonicida Highlights a Fish Pathogen Adapted to Fluctuating Environments.</title>
        <authorList>
            <person name="Xu F."/>
            <person name="Jerlstrom-Hultqvist J."/>
            <person name="Einarsson E."/>
            <person name="Astvaldsson A."/>
            <person name="Svard S.G."/>
            <person name="Andersson J.O."/>
        </authorList>
    </citation>
    <scope>NUCLEOTIDE SEQUENCE [LARGE SCALE GENOMIC DNA]</scope>
    <source>
        <strain evidence="2 3">ATCC 50377</strain>
    </source>
</reference>
<sequence length="510" mass="58169">MLYIFSQYTQLTKCYTDVTDLEVSQVENLLIFHIHPTGDTDCNQLPSAIIVKIFFQNKDLDVQLVDINFNYSSTSQFAISVPDISLYFNIKASHMKIKSYNQIFEQQIQEITLTRNKDASIFHNLSVTYDQIIFTATVYFPMTFSTIIITNASLAITNSFTTYRVIFDGNPLLDTAIQQLTISFKNSGLSTILYDTGILNIRLECEYGTLGVNSMGFADTQFLIYKDQPSSGDILTFTPYSESIYIKIKESSFFRQELAKASQVKIVVTINQEVCQLVGKLPAAALLQSIQVNNKLQANFDHKIFQNLAPPALSFQECMLILLKDGQYADMSFVFYDSSGVPIDRLSMVTTSIHQSCFDNIQMILQDNNIQLTAKWICPPKPKQKVKMMLRLYSSQHTYFLEQSEDVMSVEFYLDGNIEVYFRQITKDMIQRIKSAYSFRLLILTTEKGFVDTLQPYFITTTFQVIITSNIIILSSSVSLICALGGINIFYKKKAKLSKQIKQTMEMDDI</sequence>